<dbReference type="PROSITE" id="PS50240">
    <property type="entry name" value="TRYPSIN_DOM"/>
    <property type="match status" value="1"/>
</dbReference>
<dbReference type="SMART" id="SM00665">
    <property type="entry name" value="B561"/>
    <property type="match status" value="1"/>
</dbReference>
<dbReference type="AlphaFoldDB" id="A0A1W0XEJ7"/>
<dbReference type="PROSITE" id="PS50939">
    <property type="entry name" value="CYTOCHROME_B561"/>
    <property type="match status" value="1"/>
</dbReference>
<dbReference type="Gene3D" id="2.40.10.10">
    <property type="entry name" value="Trypsin-like serine proteases"/>
    <property type="match status" value="1"/>
</dbReference>
<dbReference type="InterPro" id="IPR033116">
    <property type="entry name" value="TRYPSIN_SER"/>
</dbReference>
<dbReference type="EMBL" id="MTYJ01000001">
    <property type="protein sequence ID" value="OQV25899.1"/>
    <property type="molecule type" value="Genomic_DNA"/>
</dbReference>
<dbReference type="PANTHER" id="PTHR24252:SF7">
    <property type="entry name" value="HYALIN"/>
    <property type="match status" value="1"/>
</dbReference>
<protein>
    <submittedName>
        <fullName evidence="16">Serine proteinase stubble</fullName>
    </submittedName>
</protein>
<keyword evidence="9 13" id="KW-0472">Membrane</keyword>
<feature type="domain" description="Peptidase S1" evidence="14">
    <location>
        <begin position="566"/>
        <end position="805"/>
    </location>
</feature>
<dbReference type="Gene3D" id="1.20.120.1770">
    <property type="match status" value="1"/>
</dbReference>
<evidence type="ECO:0000256" key="1">
    <source>
        <dbReference type="ARBA" id="ARBA00004370"/>
    </source>
</evidence>
<dbReference type="OrthoDB" id="93664at2759"/>
<accession>A0A1W0XEJ7</accession>
<evidence type="ECO:0000256" key="9">
    <source>
        <dbReference type="ARBA" id="ARBA00023136"/>
    </source>
</evidence>
<keyword evidence="5 11" id="KW-0378">Hydrolase</keyword>
<dbReference type="PRINTS" id="PR00722">
    <property type="entry name" value="CHYMOTRYPSIN"/>
</dbReference>
<evidence type="ECO:0000256" key="3">
    <source>
        <dbReference type="ARBA" id="ARBA00022670"/>
    </source>
</evidence>
<dbReference type="InterPro" id="IPR006593">
    <property type="entry name" value="Cyt_b561/ferric_Rdtase_TM"/>
</dbReference>
<dbReference type="Pfam" id="PF03188">
    <property type="entry name" value="Cytochrom_B561"/>
    <property type="match status" value="1"/>
</dbReference>
<evidence type="ECO:0000256" key="6">
    <source>
        <dbReference type="ARBA" id="ARBA00022825"/>
    </source>
</evidence>
<keyword evidence="3 11" id="KW-0645">Protease</keyword>
<proteinExistence type="predicted"/>
<feature type="transmembrane region" description="Helical" evidence="13">
    <location>
        <begin position="1011"/>
        <end position="1032"/>
    </location>
</feature>
<feature type="compositionally biased region" description="Low complexity" evidence="12">
    <location>
        <begin position="521"/>
        <end position="537"/>
    </location>
</feature>
<evidence type="ECO:0000256" key="8">
    <source>
        <dbReference type="ARBA" id="ARBA00022989"/>
    </source>
</evidence>
<dbReference type="PANTHER" id="PTHR24252">
    <property type="entry name" value="ACROSIN-RELATED"/>
    <property type="match status" value="1"/>
</dbReference>
<evidence type="ECO:0000256" key="4">
    <source>
        <dbReference type="ARBA" id="ARBA00022692"/>
    </source>
</evidence>
<dbReference type="CDD" id="cd00190">
    <property type="entry name" value="Tryp_SPc"/>
    <property type="match status" value="1"/>
</dbReference>
<name>A0A1W0XEJ7_HYPEX</name>
<evidence type="ECO:0000256" key="5">
    <source>
        <dbReference type="ARBA" id="ARBA00022801"/>
    </source>
</evidence>
<dbReference type="InterPro" id="IPR043504">
    <property type="entry name" value="Peptidase_S1_PA_chymotrypsin"/>
</dbReference>
<dbReference type="GO" id="GO:0006508">
    <property type="term" value="P:proteolysis"/>
    <property type="evidence" value="ECO:0007669"/>
    <property type="project" value="UniProtKB-KW"/>
</dbReference>
<sequence length="1098" mass="118118">MNSDDAPLVQTNESLGRRRAVLVTRAKRRSVSCRLQGFATCIPRTRTTVVLSVCLLLLLPTVGASSSSDGANHGFSSKTDTLLLTGRSSGPALCLTQHNDVGVCVFLKTCLEMSGQLMGTCAKSFFFASCCLLPNATSLASLNVTYGPTNPKEALQQMNFHKDTNLLTNLVSPPNELSVNSDKTKKALWPTSTIMPTSEMSSISPTLTLADLISTTQGIAMSQLPVTKSIWSGITSNSGSQLITSLPTGINNNDLLSTTLGPSSTLTSTPSPAAITINYMTVPSTLSKSPFTDQSSSPVLTNFTLQSVAPENATNSFTTTMKSPVLNRNQTNAGMMPTFSLPPGYVILGGALENIFNLVTTTMSTTGNFPPAVPIPHIAEHAHNVTTTTALVHNTTWTPLLNLEVHSTDLITATATAGTTSPMLSRLTTVSPLNTPLTMEATTITSTLAIMENTTVNGSKALSTETSTVATTTNPITPTLVQVVTTGTTTTRLAILSASMALLSPVTHNLTTTAPLTSVEATSVDTANSSSTSSPDSEGQTPVTLSDICGITPLLWQRDSGRDARIVGGSEAKMGEFPWQVSLRRIVGLISSHRCGAALVHPRWVITAAHCASDIPTNRMIVRIGEYDFRDANSTYPHVDIRVAERVIHQKFNFLTFENDVALLRLAEPVKLGPHIIPVCLAPFKNYTGSYGTISGWGRLSQGGALPPVLHKVDVPFIAKKECESWFDDGDRHQDIEPVFICAGYKNGGRDACQGDSGGPVVQKVDGRWGLVGVISWGIGCADPNLPGVSTLIPLFADWIKNNSEGDVYLPDFYSKRASVVTDDEDPPSIRSRHNGNHNNDVAVVVIGRPPSLILWTATFLFLGFIAILLIGVWIAKNRGGLIWADSNPTFRNQMFNYHPFFMILGLLYIHGIANLLYRLFPTANYLLLRIVHGILQLSGVVFVGLGFYAVYFYKEKSPRHGRSSAAVHFLSTHSWMGLTLLTIMALQFVCGFFGFLLLGLKGTFRQGYTAIHRFTGVTVFLLACGTALVGLDQLRPTAIILNSLALIISGYAINGAYILAKKEYERTGQVTIVEATSDENIPILLSSTGRRDELLID</sequence>
<keyword evidence="7" id="KW-0249">Electron transport</keyword>
<dbReference type="InterPro" id="IPR018114">
    <property type="entry name" value="TRYPSIN_HIS"/>
</dbReference>
<dbReference type="SUPFAM" id="SSF50494">
    <property type="entry name" value="Trypsin-like serine proteases"/>
    <property type="match status" value="1"/>
</dbReference>
<reference evidence="17" key="1">
    <citation type="submission" date="2017-01" db="EMBL/GenBank/DDBJ databases">
        <title>Comparative genomics of anhydrobiosis in the tardigrade Hypsibius dujardini.</title>
        <authorList>
            <person name="Yoshida Y."/>
            <person name="Koutsovoulos G."/>
            <person name="Laetsch D."/>
            <person name="Stevens L."/>
            <person name="Kumar S."/>
            <person name="Horikawa D."/>
            <person name="Ishino K."/>
            <person name="Komine S."/>
            <person name="Tomita M."/>
            <person name="Blaxter M."/>
            <person name="Arakawa K."/>
        </authorList>
    </citation>
    <scope>NUCLEOTIDE SEQUENCE [LARGE SCALE GENOMIC DNA]</scope>
    <source>
        <strain evidence="17">Z151</strain>
    </source>
</reference>
<feature type="transmembrane region" description="Helical" evidence="13">
    <location>
        <begin position="853"/>
        <end position="875"/>
    </location>
</feature>
<evidence type="ECO:0000313" key="17">
    <source>
        <dbReference type="Proteomes" id="UP000192578"/>
    </source>
</evidence>
<evidence type="ECO:0000256" key="2">
    <source>
        <dbReference type="ARBA" id="ARBA00022448"/>
    </source>
</evidence>
<dbReference type="PROSITE" id="PS00134">
    <property type="entry name" value="TRYPSIN_HIS"/>
    <property type="match status" value="1"/>
</dbReference>
<evidence type="ECO:0000259" key="15">
    <source>
        <dbReference type="PROSITE" id="PS50939"/>
    </source>
</evidence>
<feature type="transmembrane region" description="Helical" evidence="13">
    <location>
        <begin position="896"/>
        <end position="921"/>
    </location>
</feature>
<evidence type="ECO:0000256" key="10">
    <source>
        <dbReference type="ARBA" id="ARBA00023157"/>
    </source>
</evidence>
<keyword evidence="6 11" id="KW-0720">Serine protease</keyword>
<dbReference type="InterPro" id="IPR001314">
    <property type="entry name" value="Peptidase_S1A"/>
</dbReference>
<evidence type="ECO:0000256" key="13">
    <source>
        <dbReference type="SAM" id="Phobius"/>
    </source>
</evidence>
<dbReference type="GO" id="GO:0004252">
    <property type="term" value="F:serine-type endopeptidase activity"/>
    <property type="evidence" value="ECO:0007669"/>
    <property type="project" value="InterPro"/>
</dbReference>
<dbReference type="GO" id="GO:0016020">
    <property type="term" value="C:membrane"/>
    <property type="evidence" value="ECO:0007669"/>
    <property type="project" value="UniProtKB-SubCell"/>
</dbReference>
<keyword evidence="10" id="KW-1015">Disulfide bond</keyword>
<keyword evidence="4 13" id="KW-0812">Transmembrane</keyword>
<feature type="transmembrane region" description="Helical" evidence="13">
    <location>
        <begin position="927"/>
        <end position="954"/>
    </location>
</feature>
<dbReference type="Proteomes" id="UP000192578">
    <property type="component" value="Unassembled WGS sequence"/>
</dbReference>
<feature type="transmembrane region" description="Helical" evidence="13">
    <location>
        <begin position="1039"/>
        <end position="1061"/>
    </location>
</feature>
<evidence type="ECO:0000256" key="11">
    <source>
        <dbReference type="RuleBase" id="RU363034"/>
    </source>
</evidence>
<evidence type="ECO:0000256" key="12">
    <source>
        <dbReference type="SAM" id="MobiDB-lite"/>
    </source>
</evidence>
<feature type="domain" description="Cytochrome b561" evidence="15">
    <location>
        <begin position="859"/>
        <end position="1068"/>
    </location>
</feature>
<dbReference type="Pfam" id="PF00089">
    <property type="entry name" value="Trypsin"/>
    <property type="match status" value="1"/>
</dbReference>
<evidence type="ECO:0000313" key="16">
    <source>
        <dbReference type="EMBL" id="OQV25899.1"/>
    </source>
</evidence>
<dbReference type="InterPro" id="IPR009003">
    <property type="entry name" value="Peptidase_S1_PA"/>
</dbReference>
<organism evidence="16 17">
    <name type="scientific">Hypsibius exemplaris</name>
    <name type="common">Freshwater tardigrade</name>
    <dbReference type="NCBI Taxonomy" id="2072580"/>
    <lineage>
        <taxon>Eukaryota</taxon>
        <taxon>Metazoa</taxon>
        <taxon>Ecdysozoa</taxon>
        <taxon>Tardigrada</taxon>
        <taxon>Eutardigrada</taxon>
        <taxon>Parachela</taxon>
        <taxon>Hypsibioidea</taxon>
        <taxon>Hypsibiidae</taxon>
        <taxon>Hypsibius</taxon>
    </lineage>
</organism>
<comment type="caution">
    <text evidence="16">The sequence shown here is derived from an EMBL/GenBank/DDBJ whole genome shotgun (WGS) entry which is preliminary data.</text>
</comment>
<comment type="subcellular location">
    <subcellularLocation>
        <location evidence="1">Membrane</location>
    </subcellularLocation>
</comment>
<keyword evidence="8 13" id="KW-1133">Transmembrane helix</keyword>
<feature type="transmembrane region" description="Helical" evidence="13">
    <location>
        <begin position="975"/>
        <end position="999"/>
    </location>
</feature>
<dbReference type="PROSITE" id="PS00135">
    <property type="entry name" value="TRYPSIN_SER"/>
    <property type="match status" value="1"/>
</dbReference>
<evidence type="ECO:0000256" key="7">
    <source>
        <dbReference type="ARBA" id="ARBA00022982"/>
    </source>
</evidence>
<keyword evidence="2" id="KW-0813">Transport</keyword>
<gene>
    <name evidence="16" type="ORF">BV898_00042</name>
</gene>
<keyword evidence="17" id="KW-1185">Reference proteome</keyword>
<evidence type="ECO:0000259" key="14">
    <source>
        <dbReference type="PROSITE" id="PS50240"/>
    </source>
</evidence>
<feature type="region of interest" description="Disordered" evidence="12">
    <location>
        <begin position="521"/>
        <end position="543"/>
    </location>
</feature>
<dbReference type="SMART" id="SM00020">
    <property type="entry name" value="Tryp_SPc"/>
    <property type="match status" value="1"/>
</dbReference>
<dbReference type="FunFam" id="2.40.10.10:FF:000006">
    <property type="entry name" value="Serine proteinase stubble"/>
    <property type="match status" value="1"/>
</dbReference>
<dbReference type="InterPro" id="IPR001254">
    <property type="entry name" value="Trypsin_dom"/>
</dbReference>